<feature type="transmembrane region" description="Helical" evidence="1">
    <location>
        <begin position="67"/>
        <end position="92"/>
    </location>
</feature>
<feature type="transmembrane region" description="Helical" evidence="1">
    <location>
        <begin position="25"/>
        <end position="47"/>
    </location>
</feature>
<organism evidence="2 3">
    <name type="scientific">Candidatus Taylorbacteria bacterium RIFCSPHIGHO2_02_FULL_43_32b</name>
    <dbReference type="NCBI Taxonomy" id="1802306"/>
    <lineage>
        <taxon>Bacteria</taxon>
        <taxon>Candidatus Tayloriibacteriota</taxon>
    </lineage>
</organism>
<sequence length="165" mass="19553">MDFISHALWGGIVAGRKSKKHFRQAFLFGMAPDVLSFGIFFVMVFGGMAERPDFRIEPPQDDIIPQIIFTLYNYTHSLIVFGFLFFLLWAIFKKPIWTFLAWGVHIILDIFTHSEAFFPTPFLWPISDYYVSGIPWSRPSIFIPNIFLLLFIYAWFFFWRKKAKF</sequence>
<feature type="transmembrane region" description="Helical" evidence="1">
    <location>
        <begin position="99"/>
        <end position="120"/>
    </location>
</feature>
<keyword evidence="1" id="KW-0812">Transmembrane</keyword>
<name>A0A1G2MHW0_9BACT</name>
<proteinExistence type="predicted"/>
<evidence type="ECO:0008006" key="4">
    <source>
        <dbReference type="Google" id="ProtNLM"/>
    </source>
</evidence>
<accession>A0A1G2MHW0</accession>
<dbReference type="Proteomes" id="UP000177130">
    <property type="component" value="Unassembled WGS sequence"/>
</dbReference>
<keyword evidence="1" id="KW-1133">Transmembrane helix</keyword>
<feature type="transmembrane region" description="Helical" evidence="1">
    <location>
        <begin position="140"/>
        <end position="159"/>
    </location>
</feature>
<reference evidence="2 3" key="1">
    <citation type="journal article" date="2016" name="Nat. Commun.">
        <title>Thousands of microbial genomes shed light on interconnected biogeochemical processes in an aquifer system.</title>
        <authorList>
            <person name="Anantharaman K."/>
            <person name="Brown C.T."/>
            <person name="Hug L.A."/>
            <person name="Sharon I."/>
            <person name="Castelle C.J."/>
            <person name="Probst A.J."/>
            <person name="Thomas B.C."/>
            <person name="Singh A."/>
            <person name="Wilkins M.J."/>
            <person name="Karaoz U."/>
            <person name="Brodie E.L."/>
            <person name="Williams K.H."/>
            <person name="Hubbard S.S."/>
            <person name="Banfield J.F."/>
        </authorList>
    </citation>
    <scope>NUCLEOTIDE SEQUENCE [LARGE SCALE GENOMIC DNA]</scope>
</reference>
<evidence type="ECO:0000256" key="1">
    <source>
        <dbReference type="SAM" id="Phobius"/>
    </source>
</evidence>
<dbReference type="AlphaFoldDB" id="A0A1G2MHW0"/>
<evidence type="ECO:0000313" key="3">
    <source>
        <dbReference type="Proteomes" id="UP000177130"/>
    </source>
</evidence>
<protein>
    <recommendedName>
        <fullName evidence="4">Phospholipase C/D domain-containing protein</fullName>
    </recommendedName>
</protein>
<evidence type="ECO:0000313" key="2">
    <source>
        <dbReference type="EMBL" id="OHA23510.1"/>
    </source>
</evidence>
<dbReference type="STRING" id="1802306.A3C72_00490"/>
<keyword evidence="1" id="KW-0472">Membrane</keyword>
<comment type="caution">
    <text evidence="2">The sequence shown here is derived from an EMBL/GenBank/DDBJ whole genome shotgun (WGS) entry which is preliminary data.</text>
</comment>
<dbReference type="EMBL" id="MHRK01000032">
    <property type="protein sequence ID" value="OHA23510.1"/>
    <property type="molecule type" value="Genomic_DNA"/>
</dbReference>
<gene>
    <name evidence="2" type="ORF">A3C72_00490</name>
</gene>